<feature type="region of interest" description="Disordered" evidence="2">
    <location>
        <begin position="1"/>
        <end position="41"/>
    </location>
</feature>
<dbReference type="Pfam" id="PF13516">
    <property type="entry name" value="LRR_6"/>
    <property type="match status" value="1"/>
</dbReference>
<gene>
    <name evidence="4" type="ORF">WJX74_009765</name>
</gene>
<reference evidence="4 5" key="1">
    <citation type="journal article" date="2024" name="Nat. Commun.">
        <title>Phylogenomics reveals the evolutionary origins of lichenization in chlorophyte algae.</title>
        <authorList>
            <person name="Puginier C."/>
            <person name="Libourel C."/>
            <person name="Otte J."/>
            <person name="Skaloud P."/>
            <person name="Haon M."/>
            <person name="Grisel S."/>
            <person name="Petersen M."/>
            <person name="Berrin J.G."/>
            <person name="Delaux P.M."/>
            <person name="Dal Grande F."/>
            <person name="Keller J."/>
        </authorList>
    </citation>
    <scope>NUCLEOTIDE SEQUENCE [LARGE SCALE GENOMIC DNA]</scope>
    <source>
        <strain evidence="4 5">SAG 2145</strain>
    </source>
</reference>
<keyword evidence="5" id="KW-1185">Reference proteome</keyword>
<organism evidence="4 5">
    <name type="scientific">Apatococcus lobatus</name>
    <dbReference type="NCBI Taxonomy" id="904363"/>
    <lineage>
        <taxon>Eukaryota</taxon>
        <taxon>Viridiplantae</taxon>
        <taxon>Chlorophyta</taxon>
        <taxon>core chlorophytes</taxon>
        <taxon>Trebouxiophyceae</taxon>
        <taxon>Chlorellales</taxon>
        <taxon>Chlorellaceae</taxon>
        <taxon>Apatococcus</taxon>
    </lineage>
</organism>
<dbReference type="Proteomes" id="UP001438707">
    <property type="component" value="Unassembled WGS sequence"/>
</dbReference>
<comment type="subcellular location">
    <subcellularLocation>
        <location evidence="1">Cytoplasm</location>
        <location evidence="1">Cytoskeleton</location>
        <location evidence="1">Cilium axoneme</location>
    </subcellularLocation>
</comment>
<evidence type="ECO:0000313" key="5">
    <source>
        <dbReference type="Proteomes" id="UP001438707"/>
    </source>
</evidence>
<dbReference type="EMBL" id="JALJOS010000008">
    <property type="protein sequence ID" value="KAK9835866.1"/>
    <property type="molecule type" value="Genomic_DNA"/>
</dbReference>
<dbReference type="Gene3D" id="1.20.1280.50">
    <property type="match status" value="1"/>
</dbReference>
<evidence type="ECO:0000259" key="3">
    <source>
        <dbReference type="PROSITE" id="PS50181"/>
    </source>
</evidence>
<feature type="domain" description="F-box" evidence="3">
    <location>
        <begin position="98"/>
        <end position="150"/>
    </location>
</feature>
<evidence type="ECO:0000313" key="4">
    <source>
        <dbReference type="EMBL" id="KAK9835866.1"/>
    </source>
</evidence>
<dbReference type="InterPro" id="IPR001810">
    <property type="entry name" value="F-box_dom"/>
</dbReference>
<protein>
    <recommendedName>
        <fullName evidence="3">F-box domain-containing protein</fullName>
    </recommendedName>
</protein>
<dbReference type="SMART" id="SM00367">
    <property type="entry name" value="LRR_CC"/>
    <property type="match status" value="4"/>
</dbReference>
<dbReference type="PANTHER" id="PTHR13318">
    <property type="entry name" value="PARTNER OF PAIRED, ISOFORM B-RELATED"/>
    <property type="match status" value="1"/>
</dbReference>
<dbReference type="SUPFAM" id="SSF81383">
    <property type="entry name" value="F-box domain"/>
    <property type="match status" value="1"/>
</dbReference>
<evidence type="ECO:0000256" key="1">
    <source>
        <dbReference type="ARBA" id="ARBA00004430"/>
    </source>
</evidence>
<dbReference type="Gene3D" id="3.80.10.10">
    <property type="entry name" value="Ribonuclease Inhibitor"/>
    <property type="match status" value="1"/>
</dbReference>
<evidence type="ECO:0000256" key="2">
    <source>
        <dbReference type="SAM" id="MobiDB-lite"/>
    </source>
</evidence>
<dbReference type="InterPro" id="IPR006553">
    <property type="entry name" value="Leu-rich_rpt_Cys-con_subtyp"/>
</dbReference>
<proteinExistence type="predicted"/>
<dbReference type="GO" id="GO:0031146">
    <property type="term" value="P:SCF-dependent proteasomal ubiquitin-dependent protein catabolic process"/>
    <property type="evidence" value="ECO:0007669"/>
    <property type="project" value="TreeGrafter"/>
</dbReference>
<comment type="caution">
    <text evidence="4">The sequence shown here is derived from an EMBL/GenBank/DDBJ whole genome shotgun (WGS) entry which is preliminary data.</text>
</comment>
<sequence length="371" mass="40052">MRIQLDSPGLQASTAGARVPESDPLHRASAPSQTSALASAGKSRDQALDNVQCLTSSLSVSTLCTRSTSTTEPFSSLCIQSPSATHPHNNLLASSARAQDWADLPDDTLKYIFSQLQPASLRGIRLVCSAWHRTVSRFIVSLQPESFRGKHLGWRFPYLQVLDLRHADTCITHEGTCLSMQSSLDDTDLAQLAHLPQGLQSLQLGNSPYIHGSGLQHLPVGLRELNLTGCCSLRDEGLLHLAALTGLTLLSLASCPRLTDTGLSHLGCLSTLRALILSSNSLITDFGLVLLTQVTGLRSLELHGLKGVSQKGFAELSLHPHLDVTISLCNVPAKKADPGSILSGIKWMRPYRMIKPPPPVRLDIKVLEHVV</sequence>
<accession>A0AAW1RR42</accession>
<dbReference type="InterPro" id="IPR032675">
    <property type="entry name" value="LRR_dom_sf"/>
</dbReference>
<dbReference type="GO" id="GO:0005930">
    <property type="term" value="C:axoneme"/>
    <property type="evidence" value="ECO:0007669"/>
    <property type="project" value="UniProtKB-SubCell"/>
</dbReference>
<dbReference type="InterPro" id="IPR001611">
    <property type="entry name" value="Leu-rich_rpt"/>
</dbReference>
<name>A0AAW1RR42_9CHLO</name>
<dbReference type="GO" id="GO:0019005">
    <property type="term" value="C:SCF ubiquitin ligase complex"/>
    <property type="evidence" value="ECO:0007669"/>
    <property type="project" value="TreeGrafter"/>
</dbReference>
<dbReference type="AlphaFoldDB" id="A0AAW1RR42"/>
<dbReference type="Pfam" id="PF12937">
    <property type="entry name" value="F-box-like"/>
    <property type="match status" value="1"/>
</dbReference>
<dbReference type="PANTHER" id="PTHR13318:SF190">
    <property type="entry name" value="PARTNER OF PAIRED, ISOFORM B"/>
    <property type="match status" value="1"/>
</dbReference>
<dbReference type="InterPro" id="IPR036047">
    <property type="entry name" value="F-box-like_dom_sf"/>
</dbReference>
<dbReference type="PROSITE" id="PS50181">
    <property type="entry name" value="FBOX"/>
    <property type="match status" value="1"/>
</dbReference>
<dbReference type="SUPFAM" id="SSF52047">
    <property type="entry name" value="RNI-like"/>
    <property type="match status" value="1"/>
</dbReference>